<dbReference type="STRING" id="82374.NZ47_09305"/>
<comment type="caution">
    <text evidence="1">The sequence shown here is derived from an EMBL/GenBank/DDBJ whole genome shotgun (WGS) entry which is preliminary data.</text>
</comment>
<dbReference type="AlphaFoldDB" id="A0A0B2JYE0"/>
<accession>A0A0B2JYE0</accession>
<sequence>MILTLIDENDKIVAKDMLDINFDMRVSGDDATGYYVWVNTKYRFNEKYKTEEAAEKQLLCLVDCRNQLELELRNF</sequence>
<keyword evidence="2" id="KW-1185">Reference proteome</keyword>
<dbReference type="Proteomes" id="UP000030993">
    <property type="component" value="Unassembled WGS sequence"/>
</dbReference>
<gene>
    <name evidence="1" type="ORF">NZ47_09305</name>
</gene>
<reference evidence="1 2" key="1">
    <citation type="journal article" date="2013" name="PLoS ONE">
        <title>Identification and characterization of three novel lipases belonging to families II and V from Anaerovibrio lipolyticus 5ST.</title>
        <authorList>
            <person name="Prive F."/>
            <person name="Kaderbhai N.N."/>
            <person name="Girdwood S."/>
            <person name="Worgan H.J."/>
            <person name="Pinloche E."/>
            <person name="Scollan N.D."/>
            <person name="Huws S.A."/>
            <person name="Newbold C.J."/>
        </authorList>
    </citation>
    <scope>NUCLEOTIDE SEQUENCE [LARGE SCALE GENOMIC DNA]</scope>
    <source>
        <strain evidence="1 2">5S</strain>
    </source>
</reference>
<name>A0A0B2JYE0_9FIRM</name>
<evidence type="ECO:0000313" key="1">
    <source>
        <dbReference type="EMBL" id="KHM51656.1"/>
    </source>
</evidence>
<proteinExistence type="predicted"/>
<protein>
    <submittedName>
        <fullName evidence="1">Uncharacterized protein</fullName>
    </submittedName>
</protein>
<evidence type="ECO:0000313" key="2">
    <source>
        <dbReference type="Proteomes" id="UP000030993"/>
    </source>
</evidence>
<dbReference type="RefSeq" id="WP_039209652.1">
    <property type="nucleotide sequence ID" value="NZ_JSCE01000180.1"/>
</dbReference>
<organism evidence="1 2">
    <name type="scientific">Anaerovibrio lipolyticus</name>
    <dbReference type="NCBI Taxonomy" id="82374"/>
    <lineage>
        <taxon>Bacteria</taxon>
        <taxon>Bacillati</taxon>
        <taxon>Bacillota</taxon>
        <taxon>Negativicutes</taxon>
        <taxon>Selenomonadales</taxon>
        <taxon>Selenomonadaceae</taxon>
        <taxon>Anaerovibrio</taxon>
    </lineage>
</organism>
<dbReference type="EMBL" id="JSCE01000180">
    <property type="protein sequence ID" value="KHM51656.1"/>
    <property type="molecule type" value="Genomic_DNA"/>
</dbReference>